<dbReference type="InterPro" id="IPR056474">
    <property type="entry name" value="SEN1_barrel"/>
</dbReference>
<dbReference type="OrthoDB" id="6513042at2759"/>
<dbReference type="PANTHER" id="PTHR10887">
    <property type="entry name" value="DNA2/NAM7 HELICASE FAMILY"/>
    <property type="match status" value="1"/>
</dbReference>
<dbReference type="InterPro" id="IPR044340">
    <property type="entry name" value="Helicase_Sen1_1B_dom"/>
</dbReference>
<feature type="domain" description="Helicase SEN1 beta-barrel" evidence="2">
    <location>
        <begin position="111"/>
        <end position="220"/>
    </location>
</feature>
<evidence type="ECO:0000259" key="2">
    <source>
        <dbReference type="Pfam" id="PF23576"/>
    </source>
</evidence>
<dbReference type="SUPFAM" id="SSF52540">
    <property type="entry name" value="P-loop containing nucleoside triphosphate hydrolases"/>
    <property type="match status" value="1"/>
</dbReference>
<evidence type="ECO:0000313" key="3">
    <source>
        <dbReference type="EMBL" id="GMG56277.1"/>
    </source>
</evidence>
<proteinExistence type="predicted"/>
<evidence type="ECO:0000259" key="1">
    <source>
        <dbReference type="Pfam" id="PF13086"/>
    </source>
</evidence>
<dbReference type="GO" id="GO:0001147">
    <property type="term" value="F:transcription termination site sequence-specific DNA binding"/>
    <property type="evidence" value="ECO:0007669"/>
    <property type="project" value="TreeGrafter"/>
</dbReference>
<gene>
    <name evidence="3" type="ORF">Amon01_000834400</name>
</gene>
<keyword evidence="4" id="KW-1185">Reference proteome</keyword>
<dbReference type="AlphaFoldDB" id="A0A9W7DP84"/>
<dbReference type="Proteomes" id="UP001165063">
    <property type="component" value="Unassembled WGS sequence"/>
</dbReference>
<evidence type="ECO:0000313" key="4">
    <source>
        <dbReference type="Proteomes" id="UP001165063"/>
    </source>
</evidence>
<dbReference type="GO" id="GO:0006369">
    <property type="term" value="P:termination of RNA polymerase II transcription"/>
    <property type="evidence" value="ECO:0007669"/>
    <property type="project" value="TreeGrafter"/>
</dbReference>
<dbReference type="GO" id="GO:0004386">
    <property type="term" value="F:helicase activity"/>
    <property type="evidence" value="ECO:0007669"/>
    <property type="project" value="InterPro"/>
</dbReference>
<accession>A0A9W7DP84</accession>
<dbReference type="PANTHER" id="PTHR10887:SF495">
    <property type="entry name" value="HELICASE SENATAXIN ISOFORM X1-RELATED"/>
    <property type="match status" value="1"/>
</dbReference>
<comment type="caution">
    <text evidence="3">The sequence shown here is derived from an EMBL/GenBank/DDBJ whole genome shotgun (WGS) entry which is preliminary data.</text>
</comment>
<sequence length="399" mass="43997">MKKTKNAFRSLQHGRIHQSRNAVITKKNPVNAKKKAEELMRLRLSVDMNPLYRNVLTWSYTKTGDFPVDGDRKFSTVGNTFSSAAEYQATFEPLLLLECWQGIQRAKQIGENTPFKISIGSRAATDSFFDVYASVKKEIVNEMRLVNDNDLVALILTATLPDGDKLTQRHIQNPKASCFAKVREIKTNAGGFADITLRVATSTPLISCLSPGCVLACIRVSQMTTIEREYSSLKGLQYYDLFENIISAHPTPPETLDHTRVEEMKRLYDVNSSQATAIAGTVHNKGFSLIQGPPGTGKTKTILGIIGYVLTNVSLDGAQPIVQPGQKTASTESKRKILICAPSNAAVDELVLRLMGGIKDSKGQIFKPRVVRLGRSDAINAQVKKTTLEELVDAKITIR</sequence>
<name>A0A9W7DP84_AMBMO</name>
<reference evidence="3" key="1">
    <citation type="submission" date="2023-04" db="EMBL/GenBank/DDBJ databases">
        <title>Ambrosiozyma monospora NBRC 1965.</title>
        <authorList>
            <person name="Ichikawa N."/>
            <person name="Sato H."/>
            <person name="Tonouchi N."/>
        </authorList>
    </citation>
    <scope>NUCLEOTIDE SEQUENCE</scope>
    <source>
        <strain evidence="3">NBRC 1965</strain>
    </source>
</reference>
<dbReference type="InterPro" id="IPR041677">
    <property type="entry name" value="DNA2/NAM7_AAA_11"/>
</dbReference>
<dbReference type="Pfam" id="PF13086">
    <property type="entry name" value="AAA_11"/>
    <property type="match status" value="1"/>
</dbReference>
<dbReference type="EMBL" id="BSXU01007159">
    <property type="protein sequence ID" value="GMG56277.1"/>
    <property type="molecule type" value="Genomic_DNA"/>
</dbReference>
<dbReference type="Pfam" id="PF23576">
    <property type="entry name" value="SEN1_barrel"/>
    <property type="match status" value="1"/>
</dbReference>
<dbReference type="Gene3D" id="3.40.50.300">
    <property type="entry name" value="P-loop containing nucleotide triphosphate hydrolases"/>
    <property type="match status" value="1"/>
</dbReference>
<organism evidence="3 4">
    <name type="scientific">Ambrosiozyma monospora</name>
    <name type="common">Yeast</name>
    <name type="synonym">Endomycopsis monosporus</name>
    <dbReference type="NCBI Taxonomy" id="43982"/>
    <lineage>
        <taxon>Eukaryota</taxon>
        <taxon>Fungi</taxon>
        <taxon>Dikarya</taxon>
        <taxon>Ascomycota</taxon>
        <taxon>Saccharomycotina</taxon>
        <taxon>Pichiomycetes</taxon>
        <taxon>Pichiales</taxon>
        <taxon>Pichiaceae</taxon>
        <taxon>Ambrosiozyma</taxon>
    </lineage>
</organism>
<dbReference type="GO" id="GO:0016604">
    <property type="term" value="C:nuclear body"/>
    <property type="evidence" value="ECO:0007669"/>
    <property type="project" value="TreeGrafter"/>
</dbReference>
<protein>
    <submittedName>
        <fullName evidence="3">Unnamed protein product</fullName>
    </submittedName>
</protein>
<dbReference type="CDD" id="cd21408">
    <property type="entry name" value="1B_Sen1p-like"/>
    <property type="match status" value="1"/>
</dbReference>
<feature type="domain" description="DNA2/NAM7 helicase helicase" evidence="1">
    <location>
        <begin position="270"/>
        <end position="396"/>
    </location>
</feature>
<dbReference type="InterPro" id="IPR027417">
    <property type="entry name" value="P-loop_NTPase"/>
</dbReference>
<dbReference type="InterPro" id="IPR045055">
    <property type="entry name" value="DNA2/NAM7-like"/>
</dbReference>